<dbReference type="EMBL" id="LWRY01000093">
    <property type="protein sequence ID" value="OCX72975.1"/>
    <property type="molecule type" value="Genomic_DNA"/>
</dbReference>
<dbReference type="Proteomes" id="UP000095008">
    <property type="component" value="Unassembled WGS sequence"/>
</dbReference>
<comment type="caution">
    <text evidence="1">The sequence shown here is derived from an EMBL/GenBank/DDBJ whole genome shotgun (WGS) entry which is preliminary data.</text>
</comment>
<gene>
    <name evidence="1" type="ORF">A6M23_08665</name>
</gene>
<dbReference type="OrthoDB" id="9151705at2"/>
<keyword evidence="2" id="KW-1185">Reference proteome</keyword>
<evidence type="ECO:0000313" key="1">
    <source>
        <dbReference type="EMBL" id="OCX72975.1"/>
    </source>
</evidence>
<proteinExistence type="predicted"/>
<evidence type="ECO:0008006" key="3">
    <source>
        <dbReference type="Google" id="ProtNLM"/>
    </source>
</evidence>
<dbReference type="AlphaFoldDB" id="A0A1C2IQU8"/>
<protein>
    <recommendedName>
        <fullName evidence="3">Chemotaxis protein</fullName>
    </recommendedName>
</protein>
<name>A0A1C2IQU8_ACITH</name>
<accession>A0A1C2IQU8</accession>
<reference evidence="1" key="1">
    <citation type="journal article" date="2016" name="Int. J. Mol. Sci.">
        <title>Comparative genomics of the extreme acidophile Acidithiobacillus thiooxidans reveals intraspecific divergence and niche adaptation.</title>
        <authorList>
            <person name="Zhang X."/>
            <person name="Feng X."/>
            <person name="Tao J."/>
            <person name="Ma L."/>
            <person name="Xiao Y."/>
            <person name="Liang Y."/>
            <person name="Liu X."/>
            <person name="Yin H."/>
        </authorList>
    </citation>
    <scope>NUCLEOTIDE SEQUENCE [LARGE SCALE GENOMIC DNA]</scope>
    <source>
        <strain evidence="1">DXS-W</strain>
    </source>
</reference>
<organism evidence="1 2">
    <name type="scientific">Acidithiobacillus thiooxidans</name>
    <name type="common">Thiobacillus thiooxidans</name>
    <dbReference type="NCBI Taxonomy" id="930"/>
    <lineage>
        <taxon>Bacteria</taxon>
        <taxon>Pseudomonadati</taxon>
        <taxon>Pseudomonadota</taxon>
        <taxon>Acidithiobacillia</taxon>
        <taxon>Acidithiobacillales</taxon>
        <taxon>Acidithiobacillaceae</taxon>
        <taxon>Acidithiobacillus</taxon>
    </lineage>
</organism>
<evidence type="ECO:0000313" key="2">
    <source>
        <dbReference type="Proteomes" id="UP000095008"/>
    </source>
</evidence>
<dbReference type="RefSeq" id="WP_065975130.1">
    <property type="nucleotide sequence ID" value="NZ_LWRY01000093.1"/>
</dbReference>
<sequence length="204" mass="23091">MNMEQMMRLVDASHLLNNTLTSSLREIDRMALNALVLVKRQGSTLAGYGIVAQAFRERAAFLKEAAHEMQSYVSPLIQTQLHVLKYTRMADSYARQVKHVNTTNCPSLECTYKQWKQNAATKEAEAHRLLQHLLHAVVRVEEGINEQEYVVVNGRIEAALSEGIGVPLARVSDEMGVAVEKVHQAISDYRYQLEEFYDENSADI</sequence>